<dbReference type="InterPro" id="IPR001412">
    <property type="entry name" value="aa-tRNA-synth_I_CS"/>
</dbReference>
<evidence type="ECO:0000259" key="9">
    <source>
        <dbReference type="Pfam" id="PF19269"/>
    </source>
</evidence>
<dbReference type="Gene3D" id="3.40.50.620">
    <property type="entry name" value="HUPs"/>
    <property type="match status" value="1"/>
</dbReference>
<comment type="caution">
    <text evidence="10">The sequence shown here is derived from an EMBL/GenBank/DDBJ whole genome shotgun (WGS) entry which is preliminary data.</text>
</comment>
<comment type="subunit">
    <text evidence="7">Monomer.</text>
</comment>
<dbReference type="InterPro" id="IPR004527">
    <property type="entry name" value="Glu-tRNA-ligase_bac/mito"/>
</dbReference>
<keyword evidence="7" id="KW-0963">Cytoplasm</keyword>
<dbReference type="InterPro" id="IPR014729">
    <property type="entry name" value="Rossmann-like_a/b/a_fold"/>
</dbReference>
<feature type="binding site" evidence="7">
    <location>
        <position position="134"/>
    </location>
    <ligand>
        <name>Zn(2+)</name>
        <dbReference type="ChEBI" id="CHEBI:29105"/>
    </ligand>
</feature>
<keyword evidence="7" id="KW-0479">Metal-binding</keyword>
<dbReference type="InterPro" id="IPR033910">
    <property type="entry name" value="GluRS_core"/>
</dbReference>
<evidence type="ECO:0000256" key="3">
    <source>
        <dbReference type="ARBA" id="ARBA00022741"/>
    </source>
</evidence>
<dbReference type="SUPFAM" id="SSF48163">
    <property type="entry name" value="An anticodon-binding domain of class I aminoacyl-tRNA synthetases"/>
    <property type="match status" value="1"/>
</dbReference>
<dbReference type="PANTHER" id="PTHR43311:SF2">
    <property type="entry name" value="GLUTAMATE--TRNA LIGASE, MITOCHONDRIAL-RELATED"/>
    <property type="match status" value="1"/>
</dbReference>
<dbReference type="InterPro" id="IPR045462">
    <property type="entry name" value="aa-tRNA-synth_I_cd-bd"/>
</dbReference>
<dbReference type="Pfam" id="PF00749">
    <property type="entry name" value="tRNA-synt_1c"/>
    <property type="match status" value="1"/>
</dbReference>
<evidence type="ECO:0000313" key="11">
    <source>
        <dbReference type="Proteomes" id="UP000177878"/>
    </source>
</evidence>
<keyword evidence="5 7" id="KW-0648">Protein biosynthesis</keyword>
<dbReference type="NCBIfam" id="TIGR00464">
    <property type="entry name" value="gltX_bact"/>
    <property type="match status" value="1"/>
</dbReference>
<dbReference type="GO" id="GO:0000049">
    <property type="term" value="F:tRNA binding"/>
    <property type="evidence" value="ECO:0007669"/>
    <property type="project" value="InterPro"/>
</dbReference>
<keyword evidence="4 7" id="KW-0067">ATP-binding</keyword>
<evidence type="ECO:0000256" key="4">
    <source>
        <dbReference type="ARBA" id="ARBA00022840"/>
    </source>
</evidence>
<dbReference type="Proteomes" id="UP000177878">
    <property type="component" value="Unassembled WGS sequence"/>
</dbReference>
<dbReference type="InterPro" id="IPR020751">
    <property type="entry name" value="aa-tRNA-synth_I_codon-bd_sub2"/>
</dbReference>
<keyword evidence="3 7" id="KW-0547">Nucleotide-binding</keyword>
<feature type="binding site" evidence="7">
    <location>
        <position position="109"/>
    </location>
    <ligand>
        <name>Zn(2+)</name>
        <dbReference type="ChEBI" id="CHEBI:29105"/>
    </ligand>
</feature>
<sequence>MKRVTHNKKGGVKTRMAPSPTGKLHIGGLRTALYNYLFAKQKGGEFWLRIEDTDRTRFVPGATEEIFAMLKWAGLKWDGDPAVQSKRLEIYQKYAPELIKSGQAYYCFCTSEELEKMRGEQQAKKMAPKYDGRCRHLPTAKIKQKLSKNLPHVIRLKVPENKTVEFDDGVYGKIKYNSDDVDDQVLLKSDGYPTYHLAVVVDDHEMGVTHVLRGEEWLPSTPKHILLYQAFGWQPPIYCHLPNILGANKKKLSKREGDASAEDFKNKGYLPEALINYIALLGWNPGTKQEIFSMEELVKQFDIKKLHKSGAIFDLKKLDNINGQYIRKLKSKELINFCRPYLTEVYGDALQNYSDEYVASVVTLEQERLKKLSDITASTQLFFTDNLEYDAKLLIWKKSDKTAMSDNLTIIKQKLADMGEWDKPNLEKEILQFIKDKKLTNGEALWPLRVALSGQENSPGPFEIAAILGKQESLRRIKAAVDKL</sequence>
<dbReference type="CDD" id="cd00808">
    <property type="entry name" value="GluRS_core"/>
    <property type="match status" value="1"/>
</dbReference>
<feature type="binding site" evidence="7">
    <location>
        <position position="254"/>
    </location>
    <ligand>
        <name>ATP</name>
        <dbReference type="ChEBI" id="CHEBI:30616"/>
    </ligand>
</feature>
<dbReference type="PROSITE" id="PS00178">
    <property type="entry name" value="AA_TRNA_LIGASE_I"/>
    <property type="match status" value="1"/>
</dbReference>
<dbReference type="EC" id="6.1.1.17" evidence="7"/>
<dbReference type="FunFam" id="3.40.50.620:FF:000045">
    <property type="entry name" value="Glutamate--tRNA ligase, mitochondrial"/>
    <property type="match status" value="1"/>
</dbReference>
<feature type="binding site" evidence="7">
    <location>
        <position position="136"/>
    </location>
    <ligand>
        <name>Zn(2+)</name>
        <dbReference type="ChEBI" id="CHEBI:29105"/>
    </ligand>
</feature>
<dbReference type="HAMAP" id="MF_00022">
    <property type="entry name" value="Glu_tRNA_synth_type1"/>
    <property type="match status" value="1"/>
</dbReference>
<dbReference type="GO" id="GO:0008270">
    <property type="term" value="F:zinc ion binding"/>
    <property type="evidence" value="ECO:0007669"/>
    <property type="project" value="UniProtKB-UniRule"/>
</dbReference>
<comment type="cofactor">
    <cofactor evidence="7">
        <name>Zn(2+)</name>
        <dbReference type="ChEBI" id="CHEBI:29105"/>
    </cofactor>
    <text evidence="7">Binds 1 zinc ion per subunit.</text>
</comment>
<feature type="short sequence motif" description="'HIGH' region" evidence="7">
    <location>
        <begin position="18"/>
        <end position="28"/>
    </location>
</feature>
<organism evidence="10 11">
    <name type="scientific">Candidatus Falkowbacteria bacterium RIFCSPLOWO2_02_FULL_45_15</name>
    <dbReference type="NCBI Taxonomy" id="1797988"/>
    <lineage>
        <taxon>Bacteria</taxon>
        <taxon>Candidatus Falkowiibacteriota</taxon>
    </lineage>
</organism>
<accession>A0A1F5RW74</accession>
<dbReference type="AlphaFoldDB" id="A0A1F5RW74"/>
<dbReference type="GO" id="GO:0005524">
    <property type="term" value="F:ATP binding"/>
    <property type="evidence" value="ECO:0007669"/>
    <property type="project" value="UniProtKB-UniRule"/>
</dbReference>
<dbReference type="InterPro" id="IPR049940">
    <property type="entry name" value="GluQ/Sye"/>
</dbReference>
<protein>
    <recommendedName>
        <fullName evidence="7">Glutamate--tRNA ligase</fullName>
        <ecNumber evidence="7">6.1.1.17</ecNumber>
    </recommendedName>
    <alternativeName>
        <fullName evidence="7">Glutamyl-tRNA synthetase</fullName>
        <shortName evidence="7">GluRS</shortName>
    </alternativeName>
</protein>
<name>A0A1F5RW74_9BACT</name>
<dbReference type="SUPFAM" id="SSF52374">
    <property type="entry name" value="Nucleotidylyl transferase"/>
    <property type="match status" value="1"/>
</dbReference>
<feature type="domain" description="Glutamyl/glutaminyl-tRNA synthetase class Ib catalytic" evidence="8">
    <location>
        <begin position="12"/>
        <end position="319"/>
    </location>
</feature>
<feature type="binding site" evidence="7">
    <location>
        <position position="107"/>
    </location>
    <ligand>
        <name>Zn(2+)</name>
        <dbReference type="ChEBI" id="CHEBI:29105"/>
    </ligand>
</feature>
<dbReference type="GO" id="GO:0005737">
    <property type="term" value="C:cytoplasm"/>
    <property type="evidence" value="ECO:0007669"/>
    <property type="project" value="UniProtKB-SubCell"/>
</dbReference>
<proteinExistence type="inferred from homology"/>
<gene>
    <name evidence="7" type="primary">gltX</name>
    <name evidence="10" type="ORF">A3I35_03900</name>
</gene>
<evidence type="ECO:0000256" key="6">
    <source>
        <dbReference type="ARBA" id="ARBA00023146"/>
    </source>
</evidence>
<dbReference type="InterPro" id="IPR000924">
    <property type="entry name" value="Glu/Gln-tRNA-synth"/>
</dbReference>
<reference evidence="10 11" key="1">
    <citation type="journal article" date="2016" name="Nat. Commun.">
        <title>Thousands of microbial genomes shed light on interconnected biogeochemical processes in an aquifer system.</title>
        <authorList>
            <person name="Anantharaman K."/>
            <person name="Brown C.T."/>
            <person name="Hug L.A."/>
            <person name="Sharon I."/>
            <person name="Castelle C.J."/>
            <person name="Probst A.J."/>
            <person name="Thomas B.C."/>
            <person name="Singh A."/>
            <person name="Wilkins M.J."/>
            <person name="Karaoz U."/>
            <person name="Brodie E.L."/>
            <person name="Williams K.H."/>
            <person name="Hubbard S.S."/>
            <person name="Banfield J.F."/>
        </authorList>
    </citation>
    <scope>NUCLEOTIDE SEQUENCE [LARGE SCALE GENOMIC DNA]</scope>
</reference>
<evidence type="ECO:0000256" key="1">
    <source>
        <dbReference type="ARBA" id="ARBA00007894"/>
    </source>
</evidence>
<dbReference type="Pfam" id="PF19269">
    <property type="entry name" value="Anticodon_2"/>
    <property type="match status" value="1"/>
</dbReference>
<evidence type="ECO:0000259" key="8">
    <source>
        <dbReference type="Pfam" id="PF00749"/>
    </source>
</evidence>
<comment type="similarity">
    <text evidence="1 7">Belongs to the class-I aminoacyl-tRNA synthetase family. Glutamate--tRNA ligase type 1 subfamily.</text>
</comment>
<comment type="catalytic activity">
    <reaction evidence="7">
        <text>tRNA(Glu) + L-glutamate + ATP = L-glutamyl-tRNA(Glu) + AMP + diphosphate</text>
        <dbReference type="Rhea" id="RHEA:23540"/>
        <dbReference type="Rhea" id="RHEA-COMP:9663"/>
        <dbReference type="Rhea" id="RHEA-COMP:9680"/>
        <dbReference type="ChEBI" id="CHEBI:29985"/>
        <dbReference type="ChEBI" id="CHEBI:30616"/>
        <dbReference type="ChEBI" id="CHEBI:33019"/>
        <dbReference type="ChEBI" id="CHEBI:78442"/>
        <dbReference type="ChEBI" id="CHEBI:78520"/>
        <dbReference type="ChEBI" id="CHEBI:456215"/>
        <dbReference type="EC" id="6.1.1.17"/>
    </reaction>
</comment>
<dbReference type="InterPro" id="IPR020058">
    <property type="entry name" value="Glu/Gln-tRNA-synth_Ib_cat-dom"/>
</dbReference>
<comment type="function">
    <text evidence="7">Catalyzes the attachment of glutamate to tRNA(Glu) in a two-step reaction: glutamate is first activated by ATP to form Glu-AMP and then transferred to the acceptor end of tRNA(Glu).</text>
</comment>
<evidence type="ECO:0000313" key="10">
    <source>
        <dbReference type="EMBL" id="OGF18562.1"/>
    </source>
</evidence>
<dbReference type="Gene3D" id="1.10.10.350">
    <property type="match status" value="1"/>
</dbReference>
<dbReference type="PRINTS" id="PR00987">
    <property type="entry name" value="TRNASYNTHGLU"/>
</dbReference>
<keyword evidence="7" id="KW-0862">Zinc</keyword>
<evidence type="ECO:0000256" key="5">
    <source>
        <dbReference type="ARBA" id="ARBA00022917"/>
    </source>
</evidence>
<dbReference type="STRING" id="1797988.A3I35_03900"/>
<evidence type="ECO:0000256" key="2">
    <source>
        <dbReference type="ARBA" id="ARBA00022598"/>
    </source>
</evidence>
<feature type="domain" description="Aminoacyl-tRNA synthetase class I anticodon-binding" evidence="9">
    <location>
        <begin position="336"/>
        <end position="480"/>
    </location>
</feature>
<dbReference type="GO" id="GO:0006424">
    <property type="term" value="P:glutamyl-tRNA aminoacylation"/>
    <property type="evidence" value="ECO:0007669"/>
    <property type="project" value="UniProtKB-UniRule"/>
</dbReference>
<dbReference type="GO" id="GO:0004818">
    <property type="term" value="F:glutamate-tRNA ligase activity"/>
    <property type="evidence" value="ECO:0007669"/>
    <property type="project" value="UniProtKB-UniRule"/>
</dbReference>
<dbReference type="PANTHER" id="PTHR43311">
    <property type="entry name" value="GLUTAMATE--TRNA LIGASE"/>
    <property type="match status" value="1"/>
</dbReference>
<keyword evidence="2 7" id="KW-0436">Ligase</keyword>
<dbReference type="EMBL" id="MFFV01000053">
    <property type="protein sequence ID" value="OGF18562.1"/>
    <property type="molecule type" value="Genomic_DNA"/>
</dbReference>
<keyword evidence="6 7" id="KW-0030">Aminoacyl-tRNA synthetase</keyword>
<evidence type="ECO:0000256" key="7">
    <source>
        <dbReference type="HAMAP-Rule" id="MF_00022"/>
    </source>
</evidence>
<comment type="subcellular location">
    <subcellularLocation>
        <location evidence="7">Cytoplasm</location>
    </subcellularLocation>
</comment>
<feature type="short sequence motif" description="'KMSKS' region" evidence="7">
    <location>
        <begin position="251"/>
        <end position="255"/>
    </location>
</feature>
<dbReference type="InterPro" id="IPR008925">
    <property type="entry name" value="aa_tRNA-synth_I_cd-bd_sf"/>
</dbReference>